<keyword evidence="1" id="KW-0812">Transmembrane</keyword>
<dbReference type="EMBL" id="LNIX01000080">
    <property type="protein sequence ID" value="OXA36672.1"/>
    <property type="molecule type" value="Genomic_DNA"/>
</dbReference>
<dbReference type="AlphaFoldDB" id="A0A226CT82"/>
<name>A0A226CT82_FOLCA</name>
<accession>A0A226CT82</accession>
<reference evidence="2 3" key="1">
    <citation type="submission" date="2015-12" db="EMBL/GenBank/DDBJ databases">
        <title>The genome of Folsomia candida.</title>
        <authorList>
            <person name="Faddeeva A."/>
            <person name="Derks M.F."/>
            <person name="Anvar Y."/>
            <person name="Smit S."/>
            <person name="Van Straalen N."/>
            <person name="Roelofs D."/>
        </authorList>
    </citation>
    <scope>NUCLEOTIDE SEQUENCE [LARGE SCALE GENOMIC DNA]</scope>
    <source>
        <strain evidence="2 3">VU population</strain>
        <tissue evidence="2">Whole body</tissue>
    </source>
</reference>
<protein>
    <submittedName>
        <fullName evidence="2">Uncharacterized protein</fullName>
    </submittedName>
</protein>
<comment type="caution">
    <text evidence="2">The sequence shown here is derived from an EMBL/GenBank/DDBJ whole genome shotgun (WGS) entry which is preliminary data.</text>
</comment>
<feature type="transmembrane region" description="Helical" evidence="1">
    <location>
        <begin position="13"/>
        <end position="35"/>
    </location>
</feature>
<feature type="transmembrane region" description="Helical" evidence="1">
    <location>
        <begin position="76"/>
        <end position="95"/>
    </location>
</feature>
<evidence type="ECO:0000256" key="1">
    <source>
        <dbReference type="SAM" id="Phobius"/>
    </source>
</evidence>
<evidence type="ECO:0000313" key="3">
    <source>
        <dbReference type="Proteomes" id="UP000198287"/>
    </source>
</evidence>
<gene>
    <name evidence="2" type="ORF">Fcan01_28560</name>
</gene>
<dbReference type="Proteomes" id="UP000198287">
    <property type="component" value="Unassembled WGS sequence"/>
</dbReference>
<proteinExistence type="predicted"/>
<evidence type="ECO:0000313" key="2">
    <source>
        <dbReference type="EMBL" id="OXA36672.1"/>
    </source>
</evidence>
<organism evidence="2 3">
    <name type="scientific">Folsomia candida</name>
    <name type="common">Springtail</name>
    <dbReference type="NCBI Taxonomy" id="158441"/>
    <lineage>
        <taxon>Eukaryota</taxon>
        <taxon>Metazoa</taxon>
        <taxon>Ecdysozoa</taxon>
        <taxon>Arthropoda</taxon>
        <taxon>Hexapoda</taxon>
        <taxon>Collembola</taxon>
        <taxon>Entomobryomorpha</taxon>
        <taxon>Isotomoidea</taxon>
        <taxon>Isotomidae</taxon>
        <taxon>Proisotominae</taxon>
        <taxon>Folsomia</taxon>
    </lineage>
</organism>
<keyword evidence="1" id="KW-0472">Membrane</keyword>
<keyword evidence="3" id="KW-1185">Reference proteome</keyword>
<keyword evidence="1" id="KW-1133">Transmembrane helix</keyword>
<sequence>MVGLQALVMPLDFYTWNCLEVPLLSFVLLSVTNLVTDSKTRNQATEHFILTWQWILSSLSGQYHGTSSVLRIVSHFPVIIVIFVLSFYLLGTVFYQGSMFSSLVAVIPPNLPSTLEQIVESKLQVITTSSVELREVNKFVSILNHIMIDDVSRRAIDSLKLQRALPKLKALSKFVLTKAPFLSGTKISAEHNVEFEDHSFNRVRDIFAIIDLEHHLEEMLAGLVVKREPYVVRDSEPPVFYLDMPIHITRGFMNSVIPPTIGQLAQSGLYKLWDDLDGIQKLITNIKNITSRVQYRRVVVEKLFGARREIVFDESKQVSIFALQADCNALGIHDYLLT</sequence>